<gene>
    <name evidence="1" type="ORF">CCHR01_09684</name>
</gene>
<accession>A0AAD9AJ63</accession>
<dbReference type="AlphaFoldDB" id="A0AAD9AJ63"/>
<dbReference type="Proteomes" id="UP001243330">
    <property type="component" value="Unassembled WGS sequence"/>
</dbReference>
<sequence length="96" mass="10028">MLPPSLQPSFGREALAIVRTAPIIPGGWSRGANAVILCLSRLRVQASGTEHQLATKTQSSVASQWDCSAALSIVRPAEQSLRGSSSSGGGGSKRRR</sequence>
<keyword evidence="2" id="KW-1185">Reference proteome</keyword>
<protein>
    <submittedName>
        <fullName evidence="1">Uncharacterized protein</fullName>
    </submittedName>
</protein>
<comment type="caution">
    <text evidence="1">The sequence shown here is derived from an EMBL/GenBank/DDBJ whole genome shotgun (WGS) entry which is preliminary data.</text>
</comment>
<evidence type="ECO:0000313" key="1">
    <source>
        <dbReference type="EMBL" id="KAK1847657.1"/>
    </source>
</evidence>
<organism evidence="1 2">
    <name type="scientific">Colletotrichum chrysophilum</name>
    <dbReference type="NCBI Taxonomy" id="1836956"/>
    <lineage>
        <taxon>Eukaryota</taxon>
        <taxon>Fungi</taxon>
        <taxon>Dikarya</taxon>
        <taxon>Ascomycota</taxon>
        <taxon>Pezizomycotina</taxon>
        <taxon>Sordariomycetes</taxon>
        <taxon>Hypocreomycetidae</taxon>
        <taxon>Glomerellales</taxon>
        <taxon>Glomerellaceae</taxon>
        <taxon>Colletotrichum</taxon>
        <taxon>Colletotrichum gloeosporioides species complex</taxon>
    </lineage>
</organism>
<reference evidence="1" key="1">
    <citation type="submission" date="2023-01" db="EMBL/GenBank/DDBJ databases">
        <title>Colletotrichum chrysophilum M932 genome sequence.</title>
        <authorList>
            <person name="Baroncelli R."/>
        </authorList>
    </citation>
    <scope>NUCLEOTIDE SEQUENCE</scope>
    <source>
        <strain evidence="1">M932</strain>
    </source>
</reference>
<name>A0AAD9AJ63_9PEZI</name>
<evidence type="ECO:0000313" key="2">
    <source>
        <dbReference type="Proteomes" id="UP001243330"/>
    </source>
</evidence>
<proteinExistence type="predicted"/>
<dbReference type="EMBL" id="JAQOWY010000195">
    <property type="protein sequence ID" value="KAK1847657.1"/>
    <property type="molecule type" value="Genomic_DNA"/>
</dbReference>